<dbReference type="EMBL" id="JBHSWA010000001">
    <property type="protein sequence ID" value="MFC6640761.1"/>
    <property type="molecule type" value="Genomic_DNA"/>
</dbReference>
<proteinExistence type="predicted"/>
<name>A0ABW1YV79_9RHOB</name>
<dbReference type="RefSeq" id="WP_132445627.1">
    <property type="nucleotide sequence ID" value="NZ_JBHSWA010000001.1"/>
</dbReference>
<sequence>MNDTAISEDRLQSQIESALATSDKTLQAIAFAAETEALEGALLDDVLNLKERINGLAIFATDEHFAVMRVADRLEPVILAATTVHYLSAEEWDINPPSEEKVVERYGLAAIDLRSLLRDLAEQLAGIQNMLKAERIAADLRGDQA</sequence>
<protein>
    <submittedName>
        <fullName evidence="1">Uncharacterized protein</fullName>
    </submittedName>
</protein>
<gene>
    <name evidence="1" type="ORF">ACFQAU_02510</name>
</gene>
<reference evidence="2" key="1">
    <citation type="journal article" date="2019" name="Int. J. Syst. Evol. Microbiol.">
        <title>The Global Catalogue of Microorganisms (GCM) 10K type strain sequencing project: providing services to taxonomists for standard genome sequencing and annotation.</title>
        <authorList>
            <consortium name="The Broad Institute Genomics Platform"/>
            <consortium name="The Broad Institute Genome Sequencing Center for Infectious Disease"/>
            <person name="Wu L."/>
            <person name="Ma J."/>
        </authorList>
    </citation>
    <scope>NUCLEOTIDE SEQUENCE [LARGE SCALE GENOMIC DNA]</scope>
    <source>
        <strain evidence="2">NBRC 111368</strain>
    </source>
</reference>
<evidence type="ECO:0000313" key="2">
    <source>
        <dbReference type="Proteomes" id="UP001596403"/>
    </source>
</evidence>
<dbReference type="Proteomes" id="UP001596403">
    <property type="component" value="Unassembled WGS sequence"/>
</dbReference>
<organism evidence="1 2">
    <name type="scientific">Sulfitobacter profundi</name>
    <dbReference type="NCBI Taxonomy" id="2679961"/>
    <lineage>
        <taxon>Bacteria</taxon>
        <taxon>Pseudomonadati</taxon>
        <taxon>Pseudomonadota</taxon>
        <taxon>Alphaproteobacteria</taxon>
        <taxon>Rhodobacterales</taxon>
        <taxon>Roseobacteraceae</taxon>
        <taxon>Sulfitobacter</taxon>
    </lineage>
</organism>
<accession>A0ABW1YV79</accession>
<keyword evidence="2" id="KW-1185">Reference proteome</keyword>
<evidence type="ECO:0000313" key="1">
    <source>
        <dbReference type="EMBL" id="MFC6640761.1"/>
    </source>
</evidence>
<comment type="caution">
    <text evidence="1">The sequence shown here is derived from an EMBL/GenBank/DDBJ whole genome shotgun (WGS) entry which is preliminary data.</text>
</comment>